<dbReference type="Proteomes" id="UP000004374">
    <property type="component" value="Unassembled WGS sequence"/>
</dbReference>
<evidence type="ECO:0000313" key="1">
    <source>
        <dbReference type="EMBL" id="GAB57430.1"/>
    </source>
</evidence>
<protein>
    <submittedName>
        <fullName evidence="1">Uncharacterized protein</fullName>
    </submittedName>
</protein>
<comment type="caution">
    <text evidence="1">The sequence shown here is derived from an EMBL/GenBank/DDBJ whole genome shotgun (WGS) entry which is preliminary data.</text>
</comment>
<name>I1DTQ2_9GAMM</name>
<evidence type="ECO:0000313" key="2">
    <source>
        <dbReference type="Proteomes" id="UP000004374"/>
    </source>
</evidence>
<gene>
    <name evidence="1" type="ORF">RNAN_0398</name>
</gene>
<sequence length="40" mass="4651">MRDVNSSGCFYYTELCAALCSNTLKQVLLQHFFHNTIILR</sequence>
<organism evidence="1 2">
    <name type="scientific">Rheinheimera nanhaiensis E407-8</name>
    <dbReference type="NCBI Taxonomy" id="562729"/>
    <lineage>
        <taxon>Bacteria</taxon>
        <taxon>Pseudomonadati</taxon>
        <taxon>Pseudomonadota</taxon>
        <taxon>Gammaproteobacteria</taxon>
        <taxon>Chromatiales</taxon>
        <taxon>Chromatiaceae</taxon>
        <taxon>Rheinheimera</taxon>
    </lineage>
</organism>
<keyword evidence="2" id="KW-1185">Reference proteome</keyword>
<proteinExistence type="predicted"/>
<accession>I1DTQ2</accession>
<dbReference type="STRING" id="562729.RNAN_0398"/>
<reference evidence="1 2" key="1">
    <citation type="journal article" date="2012" name="J. Bacteriol.">
        <title>Genome Sequence of the Protease-Producing Bacterium Rheinheimera nanhaiensis E407-8T, Isolated from Deep-Sea Sediment of the South China Sea.</title>
        <authorList>
            <person name="Zhang X.-Y."/>
            <person name="Zhang Y.-J."/>
            <person name="Qin Q.-L."/>
            <person name="Xie B.-B."/>
            <person name="Chen X.-L."/>
            <person name="Zhou B.-C."/>
            <person name="Zhang Y.-Z."/>
        </authorList>
    </citation>
    <scope>NUCLEOTIDE SEQUENCE [LARGE SCALE GENOMIC DNA]</scope>
    <source>
        <strain evidence="1 2">E407-8</strain>
    </source>
</reference>
<dbReference type="EMBL" id="BAFK01000002">
    <property type="protein sequence ID" value="GAB57430.1"/>
    <property type="molecule type" value="Genomic_DNA"/>
</dbReference>
<dbReference type="AlphaFoldDB" id="I1DTQ2"/>